<name>A0A811N0Z9_9POAL</name>
<reference evidence="1" key="1">
    <citation type="submission" date="2020-10" db="EMBL/GenBank/DDBJ databases">
        <authorList>
            <person name="Han B."/>
            <person name="Lu T."/>
            <person name="Zhao Q."/>
            <person name="Huang X."/>
            <person name="Zhao Y."/>
        </authorList>
    </citation>
    <scope>NUCLEOTIDE SEQUENCE</scope>
</reference>
<dbReference type="AlphaFoldDB" id="A0A811N0Z9"/>
<accession>A0A811N0Z9</accession>
<evidence type="ECO:0000313" key="1">
    <source>
        <dbReference type="EMBL" id="CAD6219065.1"/>
    </source>
</evidence>
<protein>
    <submittedName>
        <fullName evidence="1">Uncharacterized protein</fullName>
    </submittedName>
</protein>
<sequence>MPWRAVVATLVCFAAFCASVLLFGSFFMLRLLPGAGPVMAAQWKGVRAVAAVFAAVVVGEAASLPPVDPLDRLYKDYTCIYGLSEDITEKLLTNY</sequence>
<dbReference type="EMBL" id="CAJGYO010000003">
    <property type="protein sequence ID" value="CAD6219065.1"/>
    <property type="molecule type" value="Genomic_DNA"/>
</dbReference>
<proteinExistence type="predicted"/>
<dbReference type="Proteomes" id="UP000604825">
    <property type="component" value="Unassembled WGS sequence"/>
</dbReference>
<gene>
    <name evidence="1" type="ORF">NCGR_LOCUS12863</name>
</gene>
<evidence type="ECO:0000313" key="2">
    <source>
        <dbReference type="Proteomes" id="UP000604825"/>
    </source>
</evidence>
<keyword evidence="2" id="KW-1185">Reference proteome</keyword>
<organism evidence="1 2">
    <name type="scientific">Miscanthus lutarioriparius</name>
    <dbReference type="NCBI Taxonomy" id="422564"/>
    <lineage>
        <taxon>Eukaryota</taxon>
        <taxon>Viridiplantae</taxon>
        <taxon>Streptophyta</taxon>
        <taxon>Embryophyta</taxon>
        <taxon>Tracheophyta</taxon>
        <taxon>Spermatophyta</taxon>
        <taxon>Magnoliopsida</taxon>
        <taxon>Liliopsida</taxon>
        <taxon>Poales</taxon>
        <taxon>Poaceae</taxon>
        <taxon>PACMAD clade</taxon>
        <taxon>Panicoideae</taxon>
        <taxon>Andropogonodae</taxon>
        <taxon>Andropogoneae</taxon>
        <taxon>Saccharinae</taxon>
        <taxon>Miscanthus</taxon>
    </lineage>
</organism>
<comment type="caution">
    <text evidence="1">The sequence shown here is derived from an EMBL/GenBank/DDBJ whole genome shotgun (WGS) entry which is preliminary data.</text>
</comment>